<comment type="caution">
    <text evidence="2">The sequence shown here is derived from an EMBL/GenBank/DDBJ whole genome shotgun (WGS) entry which is preliminary data.</text>
</comment>
<organism evidence="2 3">
    <name type="scientific">Aquimarina mytili</name>
    <dbReference type="NCBI Taxonomy" id="874423"/>
    <lineage>
        <taxon>Bacteria</taxon>
        <taxon>Pseudomonadati</taxon>
        <taxon>Bacteroidota</taxon>
        <taxon>Flavobacteriia</taxon>
        <taxon>Flavobacteriales</taxon>
        <taxon>Flavobacteriaceae</taxon>
        <taxon>Aquimarina</taxon>
    </lineage>
</organism>
<name>A0A937D9F2_9FLAO</name>
<dbReference type="AlphaFoldDB" id="A0A937D9F2"/>
<dbReference type="InterPro" id="IPR036873">
    <property type="entry name" value="Rhodanese-like_dom_sf"/>
</dbReference>
<keyword evidence="3" id="KW-1185">Reference proteome</keyword>
<dbReference type="Gene3D" id="3.40.250.10">
    <property type="entry name" value="Rhodanese-like domain"/>
    <property type="match status" value="1"/>
</dbReference>
<accession>A0A937D9F2</accession>
<dbReference type="PROSITE" id="PS50206">
    <property type="entry name" value="RHODANESE_3"/>
    <property type="match status" value="1"/>
</dbReference>
<dbReference type="CDD" id="cd00158">
    <property type="entry name" value="RHOD"/>
    <property type="match status" value="1"/>
</dbReference>
<dbReference type="Pfam" id="PF00581">
    <property type="entry name" value="Rhodanese"/>
    <property type="match status" value="1"/>
</dbReference>
<evidence type="ECO:0000313" key="2">
    <source>
        <dbReference type="EMBL" id="MBL0683652.1"/>
    </source>
</evidence>
<dbReference type="SUPFAM" id="SSF52821">
    <property type="entry name" value="Rhodanese/Cell cycle control phosphatase"/>
    <property type="match status" value="1"/>
</dbReference>
<gene>
    <name evidence="2" type="ORF">JJQ60_09005</name>
</gene>
<proteinExistence type="predicted"/>
<reference evidence="2" key="1">
    <citation type="submission" date="2021-01" db="EMBL/GenBank/DDBJ databases">
        <authorList>
            <person name="Zhong Y.L."/>
        </authorList>
    </citation>
    <scope>NUCLEOTIDE SEQUENCE</scope>
    <source>
        <strain evidence="2">KCTC 23302</strain>
    </source>
</reference>
<dbReference type="InterPro" id="IPR001763">
    <property type="entry name" value="Rhodanese-like_dom"/>
</dbReference>
<feature type="domain" description="Rhodanese" evidence="1">
    <location>
        <begin position="61"/>
        <end position="113"/>
    </location>
</feature>
<sequence length="170" mass="19749">MTNFIKIILLLFIPISMQSQQSKKLSKSKVDYTSFLELSEEILDYRQERLIPLETFLEYASEENTIVLDTRSETAFKQKHLKGAMHINFSDFTDKKLAKKIPLKDTRILIYCNNNIDGDRIHFASKKTPLALNIPTFINLYGYGYKNVYELSSLVPIKDQRLQFEGTSVK</sequence>
<dbReference type="EMBL" id="JAERQJ010000003">
    <property type="protein sequence ID" value="MBL0683652.1"/>
    <property type="molecule type" value="Genomic_DNA"/>
</dbReference>
<evidence type="ECO:0000259" key="1">
    <source>
        <dbReference type="PROSITE" id="PS50206"/>
    </source>
</evidence>
<protein>
    <submittedName>
        <fullName evidence="2">Rhodanese-like domain-containing protein</fullName>
    </submittedName>
</protein>
<evidence type="ECO:0000313" key="3">
    <source>
        <dbReference type="Proteomes" id="UP000651057"/>
    </source>
</evidence>
<dbReference type="Proteomes" id="UP000651057">
    <property type="component" value="Unassembled WGS sequence"/>
</dbReference>